<keyword evidence="2" id="KW-0812">Transmembrane</keyword>
<reference evidence="4 5" key="1">
    <citation type="submission" date="2018-01" db="EMBL/GenBank/DDBJ databases">
        <title>The whole genome sequencing and assembly of Halobacillus litoralis ERB031 strain.</title>
        <authorList>
            <person name="Lee S.-J."/>
            <person name="Park M.-K."/>
            <person name="Kim J.-Y."/>
            <person name="Lee Y.-J."/>
            <person name="Yi H."/>
            <person name="Bahn Y.-S."/>
            <person name="Kim J.F."/>
            <person name="Lee D.-W."/>
        </authorList>
    </citation>
    <scope>NUCLEOTIDE SEQUENCE [LARGE SCALE GENOMIC DNA]</scope>
    <source>
        <strain evidence="4 5">ERB 031</strain>
    </source>
</reference>
<dbReference type="SUPFAM" id="SSF50494">
    <property type="entry name" value="Trypsin-like serine proteases"/>
    <property type="match status" value="1"/>
</dbReference>
<organism evidence="4 5">
    <name type="scientific">Halobacillus litoralis</name>
    <dbReference type="NCBI Taxonomy" id="45668"/>
    <lineage>
        <taxon>Bacteria</taxon>
        <taxon>Bacillati</taxon>
        <taxon>Bacillota</taxon>
        <taxon>Bacilli</taxon>
        <taxon>Bacillales</taxon>
        <taxon>Bacillaceae</taxon>
        <taxon>Halobacillus</taxon>
    </lineage>
</organism>
<dbReference type="InterPro" id="IPR036034">
    <property type="entry name" value="PDZ_sf"/>
</dbReference>
<dbReference type="EMBL" id="CP026118">
    <property type="protein sequence ID" value="QAS54244.1"/>
    <property type="molecule type" value="Genomic_DNA"/>
</dbReference>
<dbReference type="InterPro" id="IPR009003">
    <property type="entry name" value="Peptidase_S1_PA"/>
</dbReference>
<dbReference type="InterPro" id="IPR008763">
    <property type="entry name" value="Peptidase_S55"/>
</dbReference>
<dbReference type="Pfam" id="PF05580">
    <property type="entry name" value="Peptidase_S55"/>
    <property type="match status" value="1"/>
</dbReference>
<keyword evidence="1" id="KW-0378">Hydrolase</keyword>
<feature type="domain" description="Peptidase S55" evidence="3">
    <location>
        <begin position="223"/>
        <end position="462"/>
    </location>
</feature>
<evidence type="ECO:0000313" key="4">
    <source>
        <dbReference type="EMBL" id="QAS54244.1"/>
    </source>
</evidence>
<keyword evidence="1" id="KW-0720">Serine protease</keyword>
<dbReference type="Gene3D" id="2.30.42.10">
    <property type="match status" value="1"/>
</dbReference>
<keyword evidence="1" id="KW-0645">Protease</keyword>
<keyword evidence="2" id="KW-1133">Transmembrane helix</keyword>
<sequence>MFSYTLENVSSQGNRYYIYCDYARLKKAPEDHIISKPFKWYWSDKECEPVIHQKTFKYICGSVLLLFMLILPLIAPVQKYLSIPTEVKVTATADKEVDAGGDDSEALTAFSSTDDHQVFYEFAGVPLKKTELKTMKDIRLVPGGQSVGVELHTKGVLVVGHHLVNVDGEEKSSPGEEANVLVGDILLKGNGKELNSMEELSSIVKDSGEDEQAIDLTIKRGEEIIKTSLTPAFNAQEDEYQIGLYIRDSAAGIGTMTFFHPESKKYGALGHVISDMDTKKPIEIHEGTIVRSHVTSIEKGSQGIPGEKKAKFSMRDDRLGNITKNTPFGIFGKLDGDMENSSYPDGLPIGFAEQVEEGPAQIMTVLDGEEMQSFDVEIVSNMPKKSAVTKGMIVKITDKELLAKTGGIVQGMSGSPIIQNGKIIGAVTHVFVNDPTSGYGVHIEWMLQEAGIELSETKEGQKAS</sequence>
<dbReference type="AlphaFoldDB" id="A0A410MHP0"/>
<name>A0A410MHP0_9BACI</name>
<accession>A0A410MHP0</accession>
<gene>
    <name evidence="4" type="primary">spoIVB</name>
    <name evidence="4" type="ORF">HLI_19510</name>
</gene>
<evidence type="ECO:0000259" key="3">
    <source>
        <dbReference type="PROSITE" id="PS51494"/>
    </source>
</evidence>
<proteinExistence type="predicted"/>
<dbReference type="NCBIfam" id="TIGR02860">
    <property type="entry name" value="spore_IV_B"/>
    <property type="match status" value="1"/>
</dbReference>
<dbReference type="OrthoDB" id="9765242at2"/>
<protein>
    <submittedName>
        <fullName evidence="4">SpoIVB peptidase</fullName>
    </submittedName>
</protein>
<feature type="transmembrane region" description="Helical" evidence="2">
    <location>
        <begin position="55"/>
        <end position="75"/>
    </location>
</feature>
<dbReference type="GO" id="GO:0008236">
    <property type="term" value="F:serine-type peptidase activity"/>
    <property type="evidence" value="ECO:0007669"/>
    <property type="project" value="UniProtKB-KW"/>
</dbReference>
<dbReference type="InterPro" id="IPR014219">
    <property type="entry name" value="SpoIVB"/>
</dbReference>
<dbReference type="SUPFAM" id="SSF50156">
    <property type="entry name" value="PDZ domain-like"/>
    <property type="match status" value="1"/>
</dbReference>
<evidence type="ECO:0000256" key="1">
    <source>
        <dbReference type="ARBA" id="ARBA00022825"/>
    </source>
</evidence>
<dbReference type="KEGG" id="hli:HLI_19510"/>
<dbReference type="PROSITE" id="PS51494">
    <property type="entry name" value="SPOIVB"/>
    <property type="match status" value="1"/>
</dbReference>
<keyword evidence="2" id="KW-0472">Membrane</keyword>
<dbReference type="Proteomes" id="UP000287756">
    <property type="component" value="Chromosome"/>
</dbReference>
<evidence type="ECO:0000256" key="2">
    <source>
        <dbReference type="SAM" id="Phobius"/>
    </source>
</evidence>
<evidence type="ECO:0000313" key="5">
    <source>
        <dbReference type="Proteomes" id="UP000287756"/>
    </source>
</evidence>